<proteinExistence type="predicted"/>
<dbReference type="EMBL" id="JBBPCC010000009">
    <property type="protein sequence ID" value="MEK8129218.1"/>
    <property type="molecule type" value="Genomic_DNA"/>
</dbReference>
<evidence type="ECO:0008006" key="4">
    <source>
        <dbReference type="Google" id="ProtNLM"/>
    </source>
</evidence>
<feature type="transmembrane region" description="Helical" evidence="1">
    <location>
        <begin position="141"/>
        <end position="161"/>
    </location>
</feature>
<keyword evidence="1" id="KW-0472">Membrane</keyword>
<protein>
    <recommendedName>
        <fullName evidence="4">DUF5668 domain-containing protein</fullName>
    </recommendedName>
</protein>
<dbReference type="RefSeq" id="WP_341416319.1">
    <property type="nucleotide sequence ID" value="NZ_JBBPCC010000009.1"/>
</dbReference>
<keyword evidence="1" id="KW-1133">Transmembrane helix</keyword>
<evidence type="ECO:0000313" key="2">
    <source>
        <dbReference type="EMBL" id="MEK8129218.1"/>
    </source>
</evidence>
<keyword evidence="1" id="KW-0812">Transmembrane</keyword>
<feature type="transmembrane region" description="Helical" evidence="1">
    <location>
        <begin position="33"/>
        <end position="53"/>
    </location>
</feature>
<sequence length="167" mass="18193">MSKQALAGAVLVLLGASMFMVRGESFGVGTLFAYYWPTMFLIPLGLFFHWMYFSMTGRKGVGLLVPGGILFTSGIVCQIATLFHAWEYLWPGFILAVAVGLFELYWFGGRHRGLLIPINILGVLSLIFFGVFTLGSILNRIAAGGPIVAIVLIAAGAFLMIGRRKQL</sequence>
<feature type="transmembrane region" description="Helical" evidence="1">
    <location>
        <begin position="60"/>
        <end position="82"/>
    </location>
</feature>
<evidence type="ECO:0000313" key="3">
    <source>
        <dbReference type="Proteomes" id="UP001469365"/>
    </source>
</evidence>
<gene>
    <name evidence="2" type="ORF">WMW72_15030</name>
</gene>
<organism evidence="2 3">
    <name type="scientific">Paenibacillus filicis</name>
    <dbReference type="NCBI Taxonomy" id="669464"/>
    <lineage>
        <taxon>Bacteria</taxon>
        <taxon>Bacillati</taxon>
        <taxon>Bacillota</taxon>
        <taxon>Bacilli</taxon>
        <taxon>Bacillales</taxon>
        <taxon>Paenibacillaceae</taxon>
        <taxon>Paenibacillus</taxon>
    </lineage>
</organism>
<reference evidence="2 3" key="1">
    <citation type="submission" date="2024-04" db="EMBL/GenBank/DDBJ databases">
        <title>draft genome sequnece of Paenibacillus filicis.</title>
        <authorList>
            <person name="Kim D.-U."/>
        </authorList>
    </citation>
    <scope>NUCLEOTIDE SEQUENCE [LARGE SCALE GENOMIC DNA]</scope>
    <source>
        <strain evidence="2 3">KACC14197</strain>
    </source>
</reference>
<feature type="transmembrane region" description="Helical" evidence="1">
    <location>
        <begin position="88"/>
        <end position="107"/>
    </location>
</feature>
<dbReference type="Proteomes" id="UP001469365">
    <property type="component" value="Unassembled WGS sequence"/>
</dbReference>
<evidence type="ECO:0000256" key="1">
    <source>
        <dbReference type="SAM" id="Phobius"/>
    </source>
</evidence>
<accession>A0ABU9DK19</accession>
<feature type="transmembrane region" description="Helical" evidence="1">
    <location>
        <begin position="114"/>
        <end position="135"/>
    </location>
</feature>
<comment type="caution">
    <text evidence="2">The sequence shown here is derived from an EMBL/GenBank/DDBJ whole genome shotgun (WGS) entry which is preliminary data.</text>
</comment>
<name>A0ABU9DK19_9BACL</name>
<keyword evidence="3" id="KW-1185">Reference proteome</keyword>